<reference evidence="1 2" key="1">
    <citation type="journal article" date="2019" name="Sci. Rep.">
        <title>Orb-weaving spider Araneus ventricosus genome elucidates the spidroin gene catalogue.</title>
        <authorList>
            <person name="Kono N."/>
            <person name="Nakamura H."/>
            <person name="Ohtoshi R."/>
            <person name="Moran D.A.P."/>
            <person name="Shinohara A."/>
            <person name="Yoshida Y."/>
            <person name="Fujiwara M."/>
            <person name="Mori M."/>
            <person name="Tomita M."/>
            <person name="Arakawa K."/>
        </authorList>
    </citation>
    <scope>NUCLEOTIDE SEQUENCE [LARGE SCALE GENOMIC DNA]</scope>
</reference>
<keyword evidence="2" id="KW-1185">Reference proteome</keyword>
<dbReference type="Proteomes" id="UP000499080">
    <property type="component" value="Unassembled WGS sequence"/>
</dbReference>
<evidence type="ECO:0000313" key="2">
    <source>
        <dbReference type="Proteomes" id="UP000499080"/>
    </source>
</evidence>
<dbReference type="EMBL" id="BGPR01069658">
    <property type="protein sequence ID" value="GBO43283.1"/>
    <property type="molecule type" value="Genomic_DNA"/>
</dbReference>
<sequence length="46" mass="5374">SENALNLHEDDISYLIFHRLEELETTVLAVTNNHRMKLKGLMKHQA</sequence>
<gene>
    <name evidence="1" type="ORF">AVEN_180615_1</name>
</gene>
<accession>A0A4Y2X162</accession>
<feature type="non-terminal residue" evidence="1">
    <location>
        <position position="1"/>
    </location>
</feature>
<proteinExistence type="predicted"/>
<name>A0A4Y2X162_ARAVE</name>
<protein>
    <submittedName>
        <fullName evidence="1">Uncharacterized protein</fullName>
    </submittedName>
</protein>
<dbReference type="AlphaFoldDB" id="A0A4Y2X162"/>
<organism evidence="1 2">
    <name type="scientific">Araneus ventricosus</name>
    <name type="common">Orbweaver spider</name>
    <name type="synonym">Epeira ventricosa</name>
    <dbReference type="NCBI Taxonomy" id="182803"/>
    <lineage>
        <taxon>Eukaryota</taxon>
        <taxon>Metazoa</taxon>
        <taxon>Ecdysozoa</taxon>
        <taxon>Arthropoda</taxon>
        <taxon>Chelicerata</taxon>
        <taxon>Arachnida</taxon>
        <taxon>Araneae</taxon>
        <taxon>Araneomorphae</taxon>
        <taxon>Entelegynae</taxon>
        <taxon>Araneoidea</taxon>
        <taxon>Araneidae</taxon>
        <taxon>Araneus</taxon>
    </lineage>
</organism>
<evidence type="ECO:0000313" key="1">
    <source>
        <dbReference type="EMBL" id="GBO43283.1"/>
    </source>
</evidence>
<comment type="caution">
    <text evidence="1">The sequence shown here is derived from an EMBL/GenBank/DDBJ whole genome shotgun (WGS) entry which is preliminary data.</text>
</comment>